<dbReference type="Pfam" id="PF02163">
    <property type="entry name" value="Peptidase_M50"/>
    <property type="match status" value="1"/>
</dbReference>
<keyword evidence="4" id="KW-0645">Protease</keyword>
<evidence type="ECO:0000313" key="13">
    <source>
        <dbReference type="EMBL" id="RDB54592.1"/>
    </source>
</evidence>
<evidence type="ECO:0000256" key="6">
    <source>
        <dbReference type="ARBA" id="ARBA00022801"/>
    </source>
</evidence>
<dbReference type="GO" id="GO:0004222">
    <property type="term" value="F:metalloendopeptidase activity"/>
    <property type="evidence" value="ECO:0007669"/>
    <property type="project" value="InterPro"/>
</dbReference>
<keyword evidence="14" id="KW-1185">Reference proteome</keyword>
<feature type="transmembrane region" description="Helical" evidence="11">
    <location>
        <begin position="336"/>
        <end position="356"/>
    </location>
</feature>
<dbReference type="STRING" id="1034345.GCA_000236865_01888"/>
<comment type="cofactor">
    <cofactor evidence="1">
        <name>Zn(2+)</name>
        <dbReference type="ChEBI" id="CHEBI:29105"/>
    </cofactor>
</comment>
<dbReference type="GO" id="GO:0016020">
    <property type="term" value="C:membrane"/>
    <property type="evidence" value="ECO:0007669"/>
    <property type="project" value="UniProtKB-SubCell"/>
</dbReference>
<evidence type="ECO:0000259" key="12">
    <source>
        <dbReference type="Pfam" id="PF02163"/>
    </source>
</evidence>
<dbReference type="CDD" id="cd06163">
    <property type="entry name" value="S2P-M50_PDZ_RseP-like"/>
    <property type="match status" value="1"/>
</dbReference>
<evidence type="ECO:0000256" key="4">
    <source>
        <dbReference type="ARBA" id="ARBA00022670"/>
    </source>
</evidence>
<evidence type="ECO:0000256" key="8">
    <source>
        <dbReference type="ARBA" id="ARBA00022989"/>
    </source>
</evidence>
<comment type="subcellular location">
    <subcellularLocation>
        <location evidence="2">Membrane</location>
        <topology evidence="2">Multi-pass membrane protein</topology>
    </subcellularLocation>
</comment>
<comment type="caution">
    <text evidence="13">The sequence shown here is derived from an EMBL/GenBank/DDBJ whole genome shotgun (WGS) entry which is preliminary data.</text>
</comment>
<protein>
    <submittedName>
        <fullName evidence="13">Peptidase M50</fullName>
    </submittedName>
</protein>
<dbReference type="OrthoDB" id="9782003at2"/>
<evidence type="ECO:0000256" key="5">
    <source>
        <dbReference type="ARBA" id="ARBA00022692"/>
    </source>
</evidence>
<keyword evidence="9" id="KW-0482">Metalloprotease</keyword>
<dbReference type="GO" id="GO:0006508">
    <property type="term" value="P:proteolysis"/>
    <property type="evidence" value="ECO:0007669"/>
    <property type="project" value="UniProtKB-KW"/>
</dbReference>
<comment type="similarity">
    <text evidence="3">Belongs to the peptidase M50B family.</text>
</comment>
<feature type="domain" description="Peptidase M50" evidence="12">
    <location>
        <begin position="10"/>
        <end position="350"/>
    </location>
</feature>
<evidence type="ECO:0000256" key="9">
    <source>
        <dbReference type="ARBA" id="ARBA00023049"/>
    </source>
</evidence>
<dbReference type="InterPro" id="IPR008915">
    <property type="entry name" value="Peptidase_M50"/>
</dbReference>
<organism evidence="13 14">
    <name type="scientific">Senegalimassilia anaerobia</name>
    <dbReference type="NCBI Taxonomy" id="1473216"/>
    <lineage>
        <taxon>Bacteria</taxon>
        <taxon>Bacillati</taxon>
        <taxon>Actinomycetota</taxon>
        <taxon>Coriobacteriia</taxon>
        <taxon>Coriobacteriales</taxon>
        <taxon>Coriobacteriaceae</taxon>
        <taxon>Senegalimassilia</taxon>
    </lineage>
</organism>
<keyword evidence="6" id="KW-0378">Hydrolase</keyword>
<evidence type="ECO:0000256" key="1">
    <source>
        <dbReference type="ARBA" id="ARBA00001947"/>
    </source>
</evidence>
<keyword evidence="7" id="KW-0862">Zinc</keyword>
<dbReference type="InterPro" id="IPR004387">
    <property type="entry name" value="Pept_M50_Zn"/>
</dbReference>
<name>A0A369L5W3_9ACTN</name>
<keyword evidence="10 11" id="KW-0472">Membrane</keyword>
<dbReference type="PANTHER" id="PTHR42837">
    <property type="entry name" value="REGULATOR OF SIGMA-E PROTEASE RSEP"/>
    <property type="match status" value="1"/>
</dbReference>
<sequence length="371" mass="40296">MNVILMILYCTIVLGILVVIHEGGHYLASRAFGVRVTEFMLGMPGPNIGFKKWGTKFGVTPILLGGYARVCGMEPGEMSPHLEPVLAALYRRGTANMEDIARDCGIPDEDALKALDELVDWGSCTGPTKKDEYNTYRAAGAIPSKKQIRAALKAGKPAPERYAEGQARPVEDAHALFESEYRQQYRSLPFWKRSVILLAGIAVNLLFAMLVFVVLFSVIGFDVRMQSGEVTHMTVDPGRAIVAGFTYIGMVVQAVAGLFNPATAAQTVSDSSSVVGIAVMSKQFADAGLVPFMQFMAMISVSLGIMNLLPIPPLDGGRFVIEVFQKLSNKVVSMRAMNAMSAAGMALFLMFFLVMVNQDVQRIISGTFFGQ</sequence>
<keyword evidence="8 11" id="KW-1133">Transmembrane helix</keyword>
<keyword evidence="5 11" id="KW-0812">Transmembrane</keyword>
<proteinExistence type="inferred from homology"/>
<gene>
    <name evidence="13" type="ORF">C1880_08505</name>
</gene>
<reference evidence="13 14" key="1">
    <citation type="journal article" date="2018" name="Elife">
        <title>Discovery and characterization of a prevalent human gut bacterial enzyme sufficient for the inactivation of a family of plant toxins.</title>
        <authorList>
            <person name="Koppel N."/>
            <person name="Bisanz J.E."/>
            <person name="Pandelia M.E."/>
            <person name="Turnbaugh P.J."/>
            <person name="Balskus E.P."/>
        </authorList>
    </citation>
    <scope>NUCLEOTIDE SEQUENCE [LARGE SCALE GENOMIC DNA]</scope>
    <source>
        <strain evidence="14">anaerobia AP69FAA</strain>
    </source>
</reference>
<evidence type="ECO:0000256" key="11">
    <source>
        <dbReference type="SAM" id="Phobius"/>
    </source>
</evidence>
<feature type="transmembrane region" description="Helical" evidence="11">
    <location>
        <begin position="195"/>
        <end position="220"/>
    </location>
</feature>
<dbReference type="EMBL" id="PPTP01000008">
    <property type="protein sequence ID" value="RDB54592.1"/>
    <property type="molecule type" value="Genomic_DNA"/>
</dbReference>
<accession>A0A369L5W3</accession>
<evidence type="ECO:0000256" key="2">
    <source>
        <dbReference type="ARBA" id="ARBA00004141"/>
    </source>
</evidence>
<feature type="transmembrane region" description="Helical" evidence="11">
    <location>
        <begin position="289"/>
        <end position="309"/>
    </location>
</feature>
<evidence type="ECO:0000256" key="10">
    <source>
        <dbReference type="ARBA" id="ARBA00023136"/>
    </source>
</evidence>
<dbReference type="AlphaFoldDB" id="A0A369L5W3"/>
<dbReference type="PANTHER" id="PTHR42837:SF2">
    <property type="entry name" value="MEMBRANE METALLOPROTEASE ARASP2, CHLOROPLASTIC-RELATED"/>
    <property type="match status" value="1"/>
</dbReference>
<evidence type="ECO:0000256" key="7">
    <source>
        <dbReference type="ARBA" id="ARBA00022833"/>
    </source>
</evidence>
<evidence type="ECO:0000256" key="3">
    <source>
        <dbReference type="ARBA" id="ARBA00007931"/>
    </source>
</evidence>
<feature type="transmembrane region" description="Helical" evidence="11">
    <location>
        <begin position="6"/>
        <end position="28"/>
    </location>
</feature>
<evidence type="ECO:0000313" key="14">
    <source>
        <dbReference type="Proteomes" id="UP000253792"/>
    </source>
</evidence>
<dbReference type="Proteomes" id="UP000253792">
    <property type="component" value="Unassembled WGS sequence"/>
</dbReference>
<feature type="transmembrane region" description="Helical" evidence="11">
    <location>
        <begin position="240"/>
        <end position="259"/>
    </location>
</feature>